<dbReference type="InterPro" id="IPR059063">
    <property type="entry name" value="SocB"/>
</dbReference>
<comment type="caution">
    <text evidence="1">The sequence shown here is derived from an EMBL/GenBank/DDBJ whole genome shotgun (WGS) entry which is preliminary data.</text>
</comment>
<dbReference type="Proteomes" id="UP001222770">
    <property type="component" value="Unassembled WGS sequence"/>
</dbReference>
<reference evidence="1 2" key="1">
    <citation type="submission" date="2023-03" db="EMBL/GenBank/DDBJ databases">
        <title>Novosphingobium cyanobacteriorum sp. nov., isolated from a eutrophic reservoir during the Microcystis bloom period.</title>
        <authorList>
            <person name="Kang M."/>
            <person name="Le V."/>
            <person name="Ko S.-R."/>
            <person name="Lee S.-A."/>
            <person name="Ahn C.-Y."/>
        </authorList>
    </citation>
    <scope>NUCLEOTIDE SEQUENCE [LARGE SCALE GENOMIC DNA]</scope>
    <source>
        <strain evidence="1 2">HBC54</strain>
    </source>
</reference>
<evidence type="ECO:0000313" key="1">
    <source>
        <dbReference type="EMBL" id="MDF8333517.1"/>
    </source>
</evidence>
<name>A0ABT6CHW6_9SPHN</name>
<organism evidence="1 2">
    <name type="scientific">Novosphingobium cyanobacteriorum</name>
    <dbReference type="NCBI Taxonomy" id="3024215"/>
    <lineage>
        <taxon>Bacteria</taxon>
        <taxon>Pseudomonadati</taxon>
        <taxon>Pseudomonadota</taxon>
        <taxon>Alphaproteobacteria</taxon>
        <taxon>Sphingomonadales</taxon>
        <taxon>Sphingomonadaceae</taxon>
        <taxon>Novosphingobium</taxon>
    </lineage>
</organism>
<keyword evidence="2" id="KW-1185">Reference proteome</keyword>
<gene>
    <name evidence="1" type="ORF">POM99_09920</name>
</gene>
<protein>
    <submittedName>
        <fullName evidence="1">Uncharacterized protein</fullName>
    </submittedName>
</protein>
<dbReference type="RefSeq" id="WP_277277299.1">
    <property type="nucleotide sequence ID" value="NZ_JAROCY010000008.1"/>
</dbReference>
<dbReference type="EMBL" id="JAROCY010000008">
    <property type="protein sequence ID" value="MDF8333517.1"/>
    <property type="molecule type" value="Genomic_DNA"/>
</dbReference>
<dbReference type="Pfam" id="PF26318">
    <property type="entry name" value="SocB"/>
    <property type="match status" value="1"/>
</dbReference>
<proteinExistence type="predicted"/>
<sequence>MSSRLPDTELCNLAFLPPEEKQRHLIAFEKPKQIKGTYQPFRKVFPDAINLQFPLFGSTLQLANLEAIKARLALECRGSEAVLSMNVAIAEATFAYAIQHGIEATQIDVVSLGFSGIANHEFGLNLLIRYRDHAAIVFLDLRRTNGLSHSGRQFMFSALHQRFRIAYPDLSAAQLEIWCYRNNKDRTLVCINEPSTYFDFADMEVDVAETYAIWNAIKIAEEPKRRASGNGRPTPFGF</sequence>
<evidence type="ECO:0000313" key="2">
    <source>
        <dbReference type="Proteomes" id="UP001222770"/>
    </source>
</evidence>
<dbReference type="NCBIfam" id="NF047746">
    <property type="entry name" value="SocB_toxin"/>
    <property type="match status" value="1"/>
</dbReference>
<accession>A0ABT6CHW6</accession>